<name>A0A8S2FY94_9BILA</name>
<accession>A0A8S2FY94</accession>
<dbReference type="AlphaFoldDB" id="A0A8S2FY94"/>
<sequence>MDGEQSDNEPQDETDDEDLDEDDEEENLQNNDLNDRLKFKTPLGDILPSTYEGRTVEELFPAFKHNSVLKFSKIFGLGKPYHLPKLWKNVQKKRRVKHTLSLTNENSDPSEQRDEDNKIKIRDPTVEECGESNEV</sequence>
<evidence type="ECO:0000256" key="1">
    <source>
        <dbReference type="SAM" id="MobiDB-lite"/>
    </source>
</evidence>
<dbReference type="EMBL" id="CAJOBA010066975">
    <property type="protein sequence ID" value="CAF4368230.1"/>
    <property type="molecule type" value="Genomic_DNA"/>
</dbReference>
<dbReference type="EMBL" id="CAJNOK010044132">
    <property type="protein sequence ID" value="CAF1572975.1"/>
    <property type="molecule type" value="Genomic_DNA"/>
</dbReference>
<comment type="caution">
    <text evidence="2">The sequence shown here is derived from an EMBL/GenBank/DDBJ whole genome shotgun (WGS) entry which is preliminary data.</text>
</comment>
<evidence type="ECO:0000313" key="4">
    <source>
        <dbReference type="Proteomes" id="UP000677228"/>
    </source>
</evidence>
<evidence type="ECO:0000313" key="2">
    <source>
        <dbReference type="EMBL" id="CAF1572975.1"/>
    </source>
</evidence>
<dbReference type="Proteomes" id="UP000677228">
    <property type="component" value="Unassembled WGS sequence"/>
</dbReference>
<feature type="compositionally biased region" description="Basic and acidic residues" evidence="1">
    <location>
        <begin position="110"/>
        <end position="125"/>
    </location>
</feature>
<feature type="compositionally biased region" description="Polar residues" evidence="1">
    <location>
        <begin position="100"/>
        <end position="109"/>
    </location>
</feature>
<proteinExistence type="predicted"/>
<dbReference type="Proteomes" id="UP000682733">
    <property type="component" value="Unassembled WGS sequence"/>
</dbReference>
<feature type="compositionally biased region" description="Acidic residues" evidence="1">
    <location>
        <begin position="1"/>
        <end position="27"/>
    </location>
</feature>
<organism evidence="2 4">
    <name type="scientific">Didymodactylos carnosus</name>
    <dbReference type="NCBI Taxonomy" id="1234261"/>
    <lineage>
        <taxon>Eukaryota</taxon>
        <taxon>Metazoa</taxon>
        <taxon>Spiralia</taxon>
        <taxon>Gnathifera</taxon>
        <taxon>Rotifera</taxon>
        <taxon>Eurotatoria</taxon>
        <taxon>Bdelloidea</taxon>
        <taxon>Philodinida</taxon>
        <taxon>Philodinidae</taxon>
        <taxon>Didymodactylos</taxon>
    </lineage>
</organism>
<gene>
    <name evidence="2" type="ORF">OVA965_LOCUS40470</name>
    <name evidence="3" type="ORF">TMI583_LOCUS41913</name>
</gene>
<feature type="compositionally biased region" description="Acidic residues" evidence="1">
    <location>
        <begin position="126"/>
        <end position="135"/>
    </location>
</feature>
<evidence type="ECO:0000313" key="3">
    <source>
        <dbReference type="EMBL" id="CAF4368230.1"/>
    </source>
</evidence>
<protein>
    <submittedName>
        <fullName evidence="2">Uncharacterized protein</fullName>
    </submittedName>
</protein>
<feature type="region of interest" description="Disordered" evidence="1">
    <location>
        <begin position="1"/>
        <end position="44"/>
    </location>
</feature>
<feature type="region of interest" description="Disordered" evidence="1">
    <location>
        <begin position="98"/>
        <end position="135"/>
    </location>
</feature>
<reference evidence="2" key="1">
    <citation type="submission" date="2021-02" db="EMBL/GenBank/DDBJ databases">
        <authorList>
            <person name="Nowell W R."/>
        </authorList>
    </citation>
    <scope>NUCLEOTIDE SEQUENCE</scope>
</reference>